<dbReference type="Proteomes" id="UP000682811">
    <property type="component" value="Unassembled WGS sequence"/>
</dbReference>
<reference evidence="1 2" key="1">
    <citation type="submission" date="2021-03" db="EMBL/GenBank/DDBJ databases">
        <title>Antimicrobial resistance genes in bacteria isolated from Japanese honey, and their potential for conferring macrolide and lincosamide resistance in the American foulbrood pathogen Paenibacillus larvae.</title>
        <authorList>
            <person name="Okamoto M."/>
            <person name="Kumagai M."/>
            <person name="Kanamori H."/>
            <person name="Takamatsu D."/>
        </authorList>
    </citation>
    <scope>NUCLEOTIDE SEQUENCE [LARGE SCALE GENOMIC DNA]</scope>
    <source>
        <strain evidence="1 2">J34TS1</strain>
    </source>
</reference>
<proteinExistence type="predicted"/>
<dbReference type="EMBL" id="BORT01000052">
    <property type="protein sequence ID" value="GIO51389.1"/>
    <property type="molecule type" value="Genomic_DNA"/>
</dbReference>
<dbReference type="AlphaFoldDB" id="A0A919YJ16"/>
<evidence type="ECO:0000313" key="2">
    <source>
        <dbReference type="Proteomes" id="UP000682811"/>
    </source>
</evidence>
<accession>A0A919YJ16</accession>
<name>A0A919YJ16_9BACL</name>
<organism evidence="1 2">
    <name type="scientific">Paenibacillus azoreducens</name>
    <dbReference type="NCBI Taxonomy" id="116718"/>
    <lineage>
        <taxon>Bacteria</taxon>
        <taxon>Bacillati</taxon>
        <taxon>Bacillota</taxon>
        <taxon>Bacilli</taxon>
        <taxon>Bacillales</taxon>
        <taxon>Paenibacillaceae</taxon>
        <taxon>Paenibacillus</taxon>
    </lineage>
</organism>
<dbReference type="RefSeq" id="WP_212981385.1">
    <property type="nucleotide sequence ID" value="NZ_AP025343.1"/>
</dbReference>
<comment type="caution">
    <text evidence="1">The sequence shown here is derived from an EMBL/GenBank/DDBJ whole genome shotgun (WGS) entry which is preliminary data.</text>
</comment>
<gene>
    <name evidence="1" type="ORF">J34TS1_61540</name>
</gene>
<evidence type="ECO:0000313" key="1">
    <source>
        <dbReference type="EMBL" id="GIO51389.1"/>
    </source>
</evidence>
<protein>
    <submittedName>
        <fullName evidence="1">Uncharacterized protein</fullName>
    </submittedName>
</protein>
<sequence length="136" mass="16041">MYGVVANVVIDKQLKIGAKVFILYCHGMARSPKVYGMARGGRRIEKYISYKKLHKFRAQWLPEHIRSKVVWKYDDRRDAERFAKLLELKWTNVRLFDEEGNLIREGISENEADNIVSNLKFVKREFVALQYSTDVE</sequence>
<keyword evidence="2" id="KW-1185">Reference proteome</keyword>